<reference evidence="4 5" key="1">
    <citation type="submission" date="2020-11" db="EMBL/GenBank/DDBJ databases">
        <title>Fusibacter basophilias sp. nov.</title>
        <authorList>
            <person name="Qiu D."/>
        </authorList>
    </citation>
    <scope>NUCLEOTIDE SEQUENCE [LARGE SCALE GENOMIC DNA]</scope>
    <source>
        <strain evidence="4 5">Q10-2</strain>
    </source>
</reference>
<evidence type="ECO:0000256" key="2">
    <source>
        <dbReference type="ARBA" id="ARBA00022801"/>
    </source>
</evidence>
<organism evidence="4 5">
    <name type="scientific">Fusibacter ferrireducens</name>
    <dbReference type="NCBI Taxonomy" id="2785058"/>
    <lineage>
        <taxon>Bacteria</taxon>
        <taxon>Bacillati</taxon>
        <taxon>Bacillota</taxon>
        <taxon>Clostridia</taxon>
        <taxon>Eubacteriales</taxon>
        <taxon>Eubacteriales Family XII. Incertae Sedis</taxon>
        <taxon>Fusibacter</taxon>
    </lineage>
</organism>
<keyword evidence="3" id="KW-0067">ATP-binding</keyword>
<keyword evidence="5" id="KW-1185">Reference proteome</keyword>
<dbReference type="Pfam" id="PF03266">
    <property type="entry name" value="NTPase_1"/>
    <property type="match status" value="1"/>
</dbReference>
<dbReference type="RefSeq" id="WP_194700752.1">
    <property type="nucleotide sequence ID" value="NZ_JADKNH010000003.1"/>
</dbReference>
<name>A0ABR9ZRA2_9FIRM</name>
<keyword evidence="1" id="KW-0547">Nucleotide-binding</keyword>
<dbReference type="EMBL" id="JADKNH010000003">
    <property type="protein sequence ID" value="MBF4692506.1"/>
    <property type="molecule type" value="Genomic_DNA"/>
</dbReference>
<accession>A0ABR9ZRA2</accession>
<comment type="caution">
    <text evidence="4">The sequence shown here is derived from an EMBL/GenBank/DDBJ whole genome shotgun (WGS) entry which is preliminary data.</text>
</comment>
<dbReference type="InterPro" id="IPR004948">
    <property type="entry name" value="Nuc-triphosphatase_THEP1"/>
</dbReference>
<dbReference type="SUPFAM" id="SSF52540">
    <property type="entry name" value="P-loop containing nucleoside triphosphate hydrolases"/>
    <property type="match status" value="1"/>
</dbReference>
<gene>
    <name evidence="4" type="ORF">ISU02_05225</name>
</gene>
<dbReference type="InterPro" id="IPR027417">
    <property type="entry name" value="P-loop_NTPase"/>
</dbReference>
<sequence length="180" mass="20625">MNKPLHLLITGEIGAGKTFLVQRLLKHNQRYIKGFITKWMFTEKRVKSGMYLFPAIAETYSCTSENCAATCDRPGFNIIHPEVFEHYGVELLSMPDTSNKSLIVMDELGFMESDSPLFCQTVLNAFDGDTPVLAVVKKKETLFLNEIRAHKNTELYCVTPDNRDALYRDLICKIESWNDY</sequence>
<dbReference type="PANTHER" id="PTHR43146:SF1">
    <property type="entry name" value="CANCER-RELATED NUCLEOSIDE-TRIPHOSPHATASE"/>
    <property type="match status" value="1"/>
</dbReference>
<evidence type="ECO:0000313" key="5">
    <source>
        <dbReference type="Proteomes" id="UP000614200"/>
    </source>
</evidence>
<dbReference type="Gene3D" id="3.40.50.300">
    <property type="entry name" value="P-loop containing nucleotide triphosphate hydrolases"/>
    <property type="match status" value="1"/>
</dbReference>
<evidence type="ECO:0000313" key="4">
    <source>
        <dbReference type="EMBL" id="MBF4692506.1"/>
    </source>
</evidence>
<proteinExistence type="predicted"/>
<keyword evidence="2" id="KW-0378">Hydrolase</keyword>
<evidence type="ECO:0000256" key="3">
    <source>
        <dbReference type="ARBA" id="ARBA00022840"/>
    </source>
</evidence>
<evidence type="ECO:0008006" key="6">
    <source>
        <dbReference type="Google" id="ProtNLM"/>
    </source>
</evidence>
<evidence type="ECO:0000256" key="1">
    <source>
        <dbReference type="ARBA" id="ARBA00022741"/>
    </source>
</evidence>
<dbReference type="Proteomes" id="UP000614200">
    <property type="component" value="Unassembled WGS sequence"/>
</dbReference>
<dbReference type="PANTHER" id="PTHR43146">
    <property type="entry name" value="CANCER-RELATED NUCLEOSIDE-TRIPHOSPHATASE"/>
    <property type="match status" value="1"/>
</dbReference>
<protein>
    <recommendedName>
        <fullName evidence="6">Nucleoside-triphosphatase THEP1</fullName>
    </recommendedName>
</protein>